<protein>
    <recommendedName>
        <fullName evidence="13">Auxin-responsive protein</fullName>
    </recommendedName>
</protein>
<feature type="transmembrane region" description="Helical" evidence="15">
    <location>
        <begin position="817"/>
        <end position="836"/>
    </location>
</feature>
<accession>A0ABR2A6A8</accession>
<feature type="region of interest" description="Disordered" evidence="14">
    <location>
        <begin position="90"/>
        <end position="133"/>
    </location>
</feature>
<keyword evidence="10 13" id="KW-0539">Nucleus</keyword>
<feature type="domain" description="PB1" evidence="16">
    <location>
        <begin position="156"/>
        <end position="237"/>
    </location>
</feature>
<dbReference type="SUPFAM" id="SSF53448">
    <property type="entry name" value="Nucleotide-diphospho-sugar transferases"/>
    <property type="match status" value="1"/>
</dbReference>
<keyword evidence="6 15" id="KW-1133">Transmembrane helix</keyword>
<dbReference type="EMBL" id="JBBPBM010000995">
    <property type="protein sequence ID" value="KAK8488556.1"/>
    <property type="molecule type" value="Genomic_DNA"/>
</dbReference>
<feature type="region of interest" description="Disordered" evidence="14">
    <location>
        <begin position="1"/>
        <end position="22"/>
    </location>
</feature>
<dbReference type="SUPFAM" id="SSF54277">
    <property type="entry name" value="CAD &amp; PB1 domains"/>
    <property type="match status" value="1"/>
</dbReference>
<evidence type="ECO:0000256" key="1">
    <source>
        <dbReference type="ARBA" id="ARBA00004123"/>
    </source>
</evidence>
<comment type="subcellular location">
    <subcellularLocation>
        <location evidence="2">Endomembrane system</location>
        <topology evidence="2">Multi-pass membrane protein</topology>
    </subcellularLocation>
    <subcellularLocation>
        <location evidence="1 13">Nucleus</location>
    </subcellularLocation>
</comment>
<keyword evidence="3" id="KW-0328">Glycosyltransferase</keyword>
<evidence type="ECO:0000256" key="12">
    <source>
        <dbReference type="ARBA" id="ARBA00023316"/>
    </source>
</evidence>
<dbReference type="Gene3D" id="3.90.550.10">
    <property type="entry name" value="Spore Coat Polysaccharide Biosynthesis Protein SpsA, Chain A"/>
    <property type="match status" value="1"/>
</dbReference>
<feature type="transmembrane region" description="Helical" evidence="15">
    <location>
        <begin position="1006"/>
        <end position="1029"/>
    </location>
</feature>
<evidence type="ECO:0000256" key="2">
    <source>
        <dbReference type="ARBA" id="ARBA00004127"/>
    </source>
</evidence>
<feature type="transmembrane region" description="Helical" evidence="15">
    <location>
        <begin position="938"/>
        <end position="965"/>
    </location>
</feature>
<keyword evidence="7 13" id="KW-0805">Transcription regulation</keyword>
<feature type="transmembrane region" description="Helical" evidence="15">
    <location>
        <begin position="347"/>
        <end position="369"/>
    </location>
</feature>
<dbReference type="Pfam" id="PF03552">
    <property type="entry name" value="Cellulose_synt"/>
    <property type="match status" value="2"/>
</dbReference>
<evidence type="ECO:0000256" key="4">
    <source>
        <dbReference type="ARBA" id="ARBA00022679"/>
    </source>
</evidence>
<feature type="compositionally biased region" description="Polar residues" evidence="14">
    <location>
        <begin position="90"/>
        <end position="104"/>
    </location>
</feature>
<dbReference type="InterPro" id="IPR005150">
    <property type="entry name" value="Cellulose_synth"/>
</dbReference>
<evidence type="ECO:0000256" key="15">
    <source>
        <dbReference type="SAM" id="Phobius"/>
    </source>
</evidence>
<keyword evidence="13" id="KW-0678">Repressor</keyword>
<feature type="compositionally biased region" description="Basic and acidic residues" evidence="14">
    <location>
        <begin position="120"/>
        <end position="133"/>
    </location>
</feature>
<evidence type="ECO:0000256" key="3">
    <source>
        <dbReference type="ARBA" id="ARBA00022676"/>
    </source>
</evidence>
<evidence type="ECO:0000313" key="18">
    <source>
        <dbReference type="Proteomes" id="UP001472677"/>
    </source>
</evidence>
<proteinExistence type="inferred from homology"/>
<keyword evidence="9 13" id="KW-0804">Transcription</keyword>
<dbReference type="Gene3D" id="3.10.20.90">
    <property type="entry name" value="Phosphatidylinositol 3-kinase Catalytic Subunit, Chain A, domain 1"/>
    <property type="match status" value="1"/>
</dbReference>
<keyword evidence="8 15" id="KW-0472">Membrane</keyword>
<evidence type="ECO:0000256" key="13">
    <source>
        <dbReference type="RuleBase" id="RU004549"/>
    </source>
</evidence>
<dbReference type="InterPro" id="IPR053793">
    <property type="entry name" value="PB1-like"/>
</dbReference>
<gene>
    <name evidence="17" type="ORF">V6N12_055398</name>
</gene>
<feature type="transmembrane region" description="Helical" evidence="15">
    <location>
        <begin position="977"/>
        <end position="994"/>
    </location>
</feature>
<dbReference type="PANTHER" id="PTHR13301">
    <property type="entry name" value="X-BOX TRANSCRIPTION FACTOR-RELATED"/>
    <property type="match status" value="1"/>
</dbReference>
<comment type="subunit">
    <text evidence="13">Homodimers and heterodimers.</text>
</comment>
<comment type="caution">
    <text evidence="17">The sequence shown here is derived from an EMBL/GenBank/DDBJ whole genome shotgun (WGS) entry which is preliminary data.</text>
</comment>
<evidence type="ECO:0000256" key="10">
    <source>
        <dbReference type="ARBA" id="ARBA00023242"/>
    </source>
</evidence>
<comment type="function">
    <text evidence="13">Aux/IAA proteins are short-lived transcriptional factors that function as repressors of early auxin response genes at low auxin concentrations.</text>
</comment>
<evidence type="ECO:0000256" key="9">
    <source>
        <dbReference type="ARBA" id="ARBA00023163"/>
    </source>
</evidence>
<keyword evidence="18" id="KW-1185">Reference proteome</keyword>
<feature type="transmembrane region" description="Helical" evidence="15">
    <location>
        <begin position="320"/>
        <end position="341"/>
    </location>
</feature>
<name>A0ABR2A6A8_9ROSI</name>
<keyword evidence="11 13" id="KW-0927">Auxin signaling pathway</keyword>
<evidence type="ECO:0000256" key="5">
    <source>
        <dbReference type="ARBA" id="ARBA00022692"/>
    </source>
</evidence>
<evidence type="ECO:0000256" key="14">
    <source>
        <dbReference type="SAM" id="MobiDB-lite"/>
    </source>
</evidence>
<evidence type="ECO:0000313" key="17">
    <source>
        <dbReference type="EMBL" id="KAK8488556.1"/>
    </source>
</evidence>
<dbReference type="InterPro" id="IPR033389">
    <property type="entry name" value="AUX/IAA_dom"/>
</dbReference>
<evidence type="ECO:0000256" key="6">
    <source>
        <dbReference type="ARBA" id="ARBA00022989"/>
    </source>
</evidence>
<evidence type="ECO:0000256" key="8">
    <source>
        <dbReference type="ARBA" id="ARBA00023136"/>
    </source>
</evidence>
<organism evidence="17 18">
    <name type="scientific">Hibiscus sabdariffa</name>
    <name type="common">roselle</name>
    <dbReference type="NCBI Taxonomy" id="183260"/>
    <lineage>
        <taxon>Eukaryota</taxon>
        <taxon>Viridiplantae</taxon>
        <taxon>Streptophyta</taxon>
        <taxon>Embryophyta</taxon>
        <taxon>Tracheophyta</taxon>
        <taxon>Spermatophyta</taxon>
        <taxon>Magnoliopsida</taxon>
        <taxon>eudicotyledons</taxon>
        <taxon>Gunneridae</taxon>
        <taxon>Pentapetalae</taxon>
        <taxon>rosids</taxon>
        <taxon>malvids</taxon>
        <taxon>Malvales</taxon>
        <taxon>Malvaceae</taxon>
        <taxon>Malvoideae</taxon>
        <taxon>Hibiscus</taxon>
    </lineage>
</organism>
<keyword evidence="5 15" id="KW-0812">Transmembrane</keyword>
<dbReference type="Proteomes" id="UP001472677">
    <property type="component" value="Unassembled WGS sequence"/>
</dbReference>
<reference evidence="17 18" key="1">
    <citation type="journal article" date="2024" name="G3 (Bethesda)">
        <title>Genome assembly of Hibiscus sabdariffa L. provides insights into metabolisms of medicinal natural products.</title>
        <authorList>
            <person name="Kim T."/>
        </authorList>
    </citation>
    <scope>NUCLEOTIDE SEQUENCE [LARGE SCALE GENOMIC DNA]</scope>
    <source>
        <strain evidence="17">TK-2024</strain>
        <tissue evidence="17">Old leaves</tissue>
    </source>
</reference>
<dbReference type="InterPro" id="IPR029044">
    <property type="entry name" value="Nucleotide-diphossugar_trans"/>
</dbReference>
<dbReference type="PROSITE" id="PS51745">
    <property type="entry name" value="PB1"/>
    <property type="match status" value="1"/>
</dbReference>
<sequence length="1030" mass="115794">MSSSCSSVAKTPNGGSWLSSPSMGVSHHLFPDAREDKMKLSGWPVLSGFSNPQLNQDSTFDPIEKVNRSETAASCRLFGIELINHSASTTPLERTPEKNSTMTMDITDIRDLSTLSSTDSDQKSNLSKESKEKQQEWLQLSAKEIQSRQNCSSFTRSRTKVQMQGIAVGRAVDLSTFEGYDQLIEELEEMFDIRGELRPRNKWEIVYTDDEGDMMLVGDDPWPEFCNMVRRILICSSQDVRKMSKRSKLPLACIEGEGTNSTLTVTITLLNTHSIFTDWLDPLTSMEEPCSRESAATNSAHAPPLLYTLTTSRRTVPNRVFAAVYFCAIMALFSRHVQILLHSKTLVSFSVTLTLFVSDLVLAFLWVSAQSFRVRPVYRKEYPENIEKFLEQSDLPGLDVFICTADPYMEPPTRVVNTALSVMAYEYPTEKLSIYVSDDGGSSLTLFAFMEAAKFAAHWLPFCRKNELATRSPDEYFASNYSRSSETDKIKVMYESMRERVKNVVETGRIDDEYVTSDQARQAFTQWTTYLGFTRQNHPSVIQVLLDKNKDRDIAGHCLPNLVYVSRQKSPTSPHHFKAGALNVLVRVSAAMTNAPVILTLDCDMYSNDPRTVFRALCYVLDPAEIQNRLAFVQFPQEFHGLNENDIHGSEHKRLFKLNPSGLDGLLGPNYLGTGCFIRRRALLGDPSTPVPPVIKEIRPDHIADNPITAPSVLEFAHQVAGCNYENQTDWGSKIGFRYGSLVEDFFTGFRLQCEGWRSIFCNPERAAFLGNAPINFHDFLGQNKRWQIGLLEVASSRYSPITFGVKAMGLFMGLSYSFYAFFPIASISITTYSFLPQLALLNGLNIFPKVSEPWFLLYTFLFLGAYGQDFLEYTVVSGGTIRRWWSDQRIWMAKGLSCSLFGLSEFLLKSIGIPTQGFNVTSKVVDKEQRKRYEQGLLEFGVPSPMFVTLTMAAIINLCSFIYGLINLVSGKEGDFMQLVLSALIVMNCLPIYEAMVLRSDKGKMPATTSVTATILALAVYSVAYLILK</sequence>
<evidence type="ECO:0000256" key="11">
    <source>
        <dbReference type="ARBA" id="ARBA00023294"/>
    </source>
</evidence>
<keyword evidence="12" id="KW-0961">Cell wall biogenesis/degradation</keyword>
<evidence type="ECO:0000256" key="7">
    <source>
        <dbReference type="ARBA" id="ARBA00023015"/>
    </source>
</evidence>
<dbReference type="Pfam" id="PF02309">
    <property type="entry name" value="AUX_IAA"/>
    <property type="match status" value="2"/>
</dbReference>
<comment type="similarity">
    <text evidence="13">Belongs to the Aux/IAA family.</text>
</comment>
<evidence type="ECO:0000259" key="16">
    <source>
        <dbReference type="PROSITE" id="PS51745"/>
    </source>
</evidence>
<feature type="transmembrane region" description="Helical" evidence="15">
    <location>
        <begin position="856"/>
        <end position="877"/>
    </location>
</feature>
<keyword evidence="4" id="KW-0808">Transferase</keyword>